<dbReference type="Pfam" id="PF01497">
    <property type="entry name" value="Peripla_BP_2"/>
    <property type="match status" value="1"/>
</dbReference>
<dbReference type="NCBIfam" id="TIGR03868">
    <property type="entry name" value="F420-O_ABCperi"/>
    <property type="match status" value="1"/>
</dbReference>
<reference evidence="5" key="1">
    <citation type="journal article" date="2019" name="Int. J. Syst. Evol. Microbiol.">
        <title>The Global Catalogue of Microorganisms (GCM) 10K type strain sequencing project: providing services to taxonomists for standard genome sequencing and annotation.</title>
        <authorList>
            <consortium name="The Broad Institute Genomics Platform"/>
            <consortium name="The Broad Institute Genome Sequencing Center for Infectious Disease"/>
            <person name="Wu L."/>
            <person name="Ma J."/>
        </authorList>
    </citation>
    <scope>NUCLEOTIDE SEQUENCE [LARGE SCALE GENOMIC DNA]</scope>
    <source>
        <strain evidence="5">JCM 17021</strain>
    </source>
</reference>
<feature type="chain" id="PRO_5045235195" evidence="2">
    <location>
        <begin position="26"/>
        <end position="336"/>
    </location>
</feature>
<evidence type="ECO:0000313" key="4">
    <source>
        <dbReference type="EMBL" id="GAA3877278.1"/>
    </source>
</evidence>
<dbReference type="InterPro" id="IPR022287">
    <property type="entry name" value="ABC_trnsptr_F420-0_sub-bd_pred"/>
</dbReference>
<comment type="caution">
    <text evidence="4">The sequence shown here is derived from an EMBL/GenBank/DDBJ whole genome shotgun (WGS) entry which is preliminary data.</text>
</comment>
<feature type="signal peptide" evidence="2">
    <location>
        <begin position="1"/>
        <end position="25"/>
    </location>
</feature>
<dbReference type="PROSITE" id="PS50983">
    <property type="entry name" value="FE_B12_PBP"/>
    <property type="match status" value="1"/>
</dbReference>
<organism evidence="4 5">
    <name type="scientific">Leifsonia kafniensis</name>
    <dbReference type="NCBI Taxonomy" id="475957"/>
    <lineage>
        <taxon>Bacteria</taxon>
        <taxon>Bacillati</taxon>
        <taxon>Actinomycetota</taxon>
        <taxon>Actinomycetes</taxon>
        <taxon>Micrococcales</taxon>
        <taxon>Microbacteriaceae</taxon>
        <taxon>Leifsonia</taxon>
    </lineage>
</organism>
<evidence type="ECO:0000256" key="1">
    <source>
        <dbReference type="ARBA" id="ARBA00008814"/>
    </source>
</evidence>
<dbReference type="SUPFAM" id="SSF53807">
    <property type="entry name" value="Helical backbone' metal receptor"/>
    <property type="match status" value="1"/>
</dbReference>
<gene>
    <name evidence="4" type="ORF">GCM10022381_19760</name>
</gene>
<dbReference type="PROSITE" id="PS51257">
    <property type="entry name" value="PROKAR_LIPOPROTEIN"/>
    <property type="match status" value="1"/>
</dbReference>
<accession>A0ABP7KGW0</accession>
<evidence type="ECO:0000259" key="3">
    <source>
        <dbReference type="PROSITE" id="PS50983"/>
    </source>
</evidence>
<proteinExistence type="inferred from homology"/>
<comment type="similarity">
    <text evidence="1">Belongs to the bacterial solute-binding protein 8 family.</text>
</comment>
<dbReference type="Proteomes" id="UP001501803">
    <property type="component" value="Unassembled WGS sequence"/>
</dbReference>
<dbReference type="InterPro" id="IPR002491">
    <property type="entry name" value="ABC_transptr_periplasmic_BD"/>
</dbReference>
<feature type="domain" description="Fe/B12 periplasmic-binding" evidence="3">
    <location>
        <begin position="66"/>
        <end position="336"/>
    </location>
</feature>
<evidence type="ECO:0000313" key="5">
    <source>
        <dbReference type="Proteomes" id="UP001501803"/>
    </source>
</evidence>
<dbReference type="PANTHER" id="PTHR30535:SF7">
    <property type="entry name" value="IRON(III) DICITRATE-BINDING PROTEIN"/>
    <property type="match status" value="1"/>
</dbReference>
<name>A0ABP7KGW0_9MICO</name>
<protein>
    <submittedName>
        <fullName evidence="4">ABC transporter substrate-binding protein</fullName>
    </submittedName>
</protein>
<sequence length="336" mass="34535">MTRSPLSFAAFALTGTALVVLSGCAATGTTAGSGAQQTPSKTPTVAAAVTVDNCGTPVTFEAAPERVVTIKSTSTEMLLALGLGDRIVGTAFQDGPVPASLADSASALTTLSDQLPSQEVVLNTEPDLVYAGWESNFSAEGAGERASLEALGVHTYVSPAACKEEGYKPTSLDFTQIFGEISEVASIFHTDATPLLTAQQKTLDGITKSTAGLSALWYSSGDDTPYVGAGSGAPQLLLDTIGLTNIAADVKDTWASYSWEAIVEANPDVIVLVDAAWNTAAQKKEMLAANPATARLDAVINQRYLTIPFPASEAGVRSADAAADLSTQLAALNLGD</sequence>
<dbReference type="RefSeq" id="WP_345065623.1">
    <property type="nucleotide sequence ID" value="NZ_BAABCN010000004.1"/>
</dbReference>
<dbReference type="PANTHER" id="PTHR30535">
    <property type="entry name" value="VITAMIN B12-BINDING PROTEIN"/>
    <property type="match status" value="1"/>
</dbReference>
<dbReference type="EMBL" id="BAABCN010000004">
    <property type="protein sequence ID" value="GAA3877278.1"/>
    <property type="molecule type" value="Genomic_DNA"/>
</dbReference>
<dbReference type="Gene3D" id="3.40.50.1980">
    <property type="entry name" value="Nitrogenase molybdenum iron protein domain"/>
    <property type="match status" value="2"/>
</dbReference>
<keyword evidence="5" id="KW-1185">Reference proteome</keyword>
<dbReference type="InterPro" id="IPR050902">
    <property type="entry name" value="ABC_Transporter_SBP"/>
</dbReference>
<keyword evidence="2" id="KW-0732">Signal</keyword>
<evidence type="ECO:0000256" key="2">
    <source>
        <dbReference type="SAM" id="SignalP"/>
    </source>
</evidence>